<dbReference type="EMBL" id="JBEHCU010011716">
    <property type="protein sequence ID" value="KAL1376385.1"/>
    <property type="molecule type" value="Genomic_DNA"/>
</dbReference>
<keyword evidence="4 5" id="KW-0472">Membrane</keyword>
<evidence type="ECO:0000256" key="2">
    <source>
        <dbReference type="ARBA" id="ARBA00022692"/>
    </source>
</evidence>
<feature type="transmembrane region" description="Helical" evidence="5">
    <location>
        <begin position="41"/>
        <end position="60"/>
    </location>
</feature>
<sequence>MELLNATSSNALDGFLQRKWDAFLDVVGDDPANLHVWGQLIYAYTHYWLMGALFVLMDITGRPRFLRKYKTQPGVNEPITWADLKKVIKTVLFNQFVIGVPLTYIGYHTSMKHNIPDIRTLPPVVTIVRDILVCILLWEVGFYYSHRLLHHKLLYKIVHKKHHEFTAPISWAAIYAHPIEHIFSNMIPPMLGVAVMRCHIVTSALWFNYVIQDTLTAHSGYHLPFLMSSEAHDYHHLKFNQCYGTFGLLDWLHGTDEQYRKTKYFQTGSEAAGNQVSEGAGDEQESLYIWFQALYVYTFFWLFGGLYVLMDITGWPKFARRYKNQPGMNEPITWSDIRKIVRVVLVNQFLVGLPLSYTLFHLFPRDGYPDVRMLPSPLVVIRDVFINGVCWEIGFYYSHRLLHHKSLYKLIHKQHHEFTAPVAWAALYAHPVEHIFSNMIPPLIGIGIMKCHIVTTLVWFTLVIHNTCTTHSGYHLPFVGSSERHDYHHLKFNQCYGGRGLLDWLHGTDDQYRKSKQYQRDRRLWSLQSARELIPDEKRH</sequence>
<comment type="subcellular location">
    <subcellularLocation>
        <location evidence="1">Membrane</location>
    </subcellularLocation>
</comment>
<protein>
    <recommendedName>
        <fullName evidence="6">Fatty acid hydroxylase domain-containing protein</fullName>
    </recommendedName>
</protein>
<dbReference type="Pfam" id="PF04116">
    <property type="entry name" value="FA_hydroxylase"/>
    <property type="match status" value="2"/>
</dbReference>
<dbReference type="PANTHER" id="PTHR11863">
    <property type="entry name" value="STEROL DESATURASE"/>
    <property type="match status" value="1"/>
</dbReference>
<gene>
    <name evidence="7" type="ORF">pipiens_004419</name>
</gene>
<keyword evidence="8" id="KW-1185">Reference proteome</keyword>
<evidence type="ECO:0000313" key="7">
    <source>
        <dbReference type="EMBL" id="KAL1376385.1"/>
    </source>
</evidence>
<comment type="caution">
    <text evidence="7">The sequence shown here is derived from an EMBL/GenBank/DDBJ whole genome shotgun (WGS) entry which is preliminary data.</text>
</comment>
<keyword evidence="3 5" id="KW-1133">Transmembrane helix</keyword>
<feature type="domain" description="Fatty acid hydroxylase" evidence="6">
    <location>
        <begin position="132"/>
        <end position="255"/>
    </location>
</feature>
<feature type="transmembrane region" description="Helical" evidence="5">
    <location>
        <begin position="87"/>
        <end position="107"/>
    </location>
</feature>
<evidence type="ECO:0000256" key="3">
    <source>
        <dbReference type="ARBA" id="ARBA00022989"/>
    </source>
</evidence>
<feature type="transmembrane region" description="Helical" evidence="5">
    <location>
        <begin position="340"/>
        <end position="360"/>
    </location>
</feature>
<dbReference type="InterPro" id="IPR050307">
    <property type="entry name" value="Sterol_Desaturase_Related"/>
</dbReference>
<feature type="domain" description="Fatty acid hydroxylase" evidence="6">
    <location>
        <begin position="388"/>
        <end position="508"/>
    </location>
</feature>
<feature type="transmembrane region" description="Helical" evidence="5">
    <location>
        <begin position="127"/>
        <end position="144"/>
    </location>
</feature>
<feature type="transmembrane region" description="Helical" evidence="5">
    <location>
        <begin position="287"/>
        <end position="310"/>
    </location>
</feature>
<evidence type="ECO:0000256" key="5">
    <source>
        <dbReference type="SAM" id="Phobius"/>
    </source>
</evidence>
<dbReference type="InterPro" id="IPR006694">
    <property type="entry name" value="Fatty_acid_hydroxylase"/>
</dbReference>
<reference evidence="7 8" key="1">
    <citation type="submission" date="2024-05" db="EMBL/GenBank/DDBJ databases">
        <title>Culex pipiens pipiens assembly and annotation.</title>
        <authorList>
            <person name="Alout H."/>
            <person name="Durand T."/>
        </authorList>
    </citation>
    <scope>NUCLEOTIDE SEQUENCE [LARGE SCALE GENOMIC DNA]</scope>
    <source>
        <strain evidence="7">HA-2024</strain>
        <tissue evidence="7">Whole body</tissue>
    </source>
</reference>
<organism evidence="7 8">
    <name type="scientific">Culex pipiens pipiens</name>
    <name type="common">Northern house mosquito</name>
    <dbReference type="NCBI Taxonomy" id="38569"/>
    <lineage>
        <taxon>Eukaryota</taxon>
        <taxon>Metazoa</taxon>
        <taxon>Ecdysozoa</taxon>
        <taxon>Arthropoda</taxon>
        <taxon>Hexapoda</taxon>
        <taxon>Insecta</taxon>
        <taxon>Pterygota</taxon>
        <taxon>Neoptera</taxon>
        <taxon>Endopterygota</taxon>
        <taxon>Diptera</taxon>
        <taxon>Nematocera</taxon>
        <taxon>Culicoidea</taxon>
        <taxon>Culicidae</taxon>
        <taxon>Culicinae</taxon>
        <taxon>Culicini</taxon>
        <taxon>Culex</taxon>
        <taxon>Culex</taxon>
    </lineage>
</organism>
<proteinExistence type="predicted"/>
<evidence type="ECO:0000313" key="8">
    <source>
        <dbReference type="Proteomes" id="UP001562425"/>
    </source>
</evidence>
<dbReference type="GO" id="GO:0016020">
    <property type="term" value="C:membrane"/>
    <property type="evidence" value="ECO:0007669"/>
    <property type="project" value="UniProtKB-SubCell"/>
</dbReference>
<evidence type="ECO:0000256" key="4">
    <source>
        <dbReference type="ARBA" id="ARBA00023136"/>
    </source>
</evidence>
<dbReference type="AlphaFoldDB" id="A0ABD1CJ10"/>
<keyword evidence="2 5" id="KW-0812">Transmembrane</keyword>
<evidence type="ECO:0000259" key="6">
    <source>
        <dbReference type="Pfam" id="PF04116"/>
    </source>
</evidence>
<accession>A0ABD1CJ10</accession>
<dbReference type="Proteomes" id="UP001562425">
    <property type="component" value="Unassembled WGS sequence"/>
</dbReference>
<name>A0ABD1CJ10_CULPP</name>
<evidence type="ECO:0000256" key="1">
    <source>
        <dbReference type="ARBA" id="ARBA00004370"/>
    </source>
</evidence>